<sequence length="402" mass="44367">MAGTERTYMLDLWTEQHCNDVVEKILSLPPTENSSVLLLASDSSQSDSVKTALGKQNHDKVVQFGNKDKIAVFYDAKLYLDKHGLCAFSVLCSNRHVQYWRLLLTRFITNVYEWKIITVDQQETEVFTEEQITKDVSNFFGSQTSAFGDVSTLTSPIIPTDLFYHGFSCRTGGLSSLPGMKSLNLVFSQSKRDPKALVQENRRKLAKHVGFDPEQFRVASAVHGNCVLVVGEQEPEGYDGIATDRLGTTLGAPGADCVTMIFADPVKRACAALHSGWMGTVKRACVEVIHKMATAFGTNPADICVAMGPSIGQCCFEFDADKIGQFNDIVEEAAVVSDDGLKAFVNLQLCNRVLLEQNGVKPNNIDDKSCTKCTSCNSELFFSYRRDGRPFGNQLGFIGMRM</sequence>
<dbReference type="GO" id="GO:0017061">
    <property type="term" value="F:S-methyl-5-thioadenosine phosphorylase activity"/>
    <property type="evidence" value="ECO:0007669"/>
    <property type="project" value="UniProtKB-EC"/>
</dbReference>
<dbReference type="OrthoDB" id="10055554at2759"/>
<protein>
    <submittedName>
        <fullName evidence="10">Laccase domain-containing protein 1</fullName>
    </submittedName>
</protein>
<accession>A0A210QDX9</accession>
<keyword evidence="4" id="KW-0479">Metal-binding</keyword>
<dbReference type="STRING" id="6573.A0A210QDX9"/>
<evidence type="ECO:0000256" key="4">
    <source>
        <dbReference type="ARBA" id="ARBA00022723"/>
    </source>
</evidence>
<keyword evidence="6" id="KW-0862">Zinc</keyword>
<proteinExistence type="inferred from homology"/>
<dbReference type="InterPro" id="IPR003730">
    <property type="entry name" value="Cu_polyphenol_OxRdtase"/>
</dbReference>
<dbReference type="GO" id="GO:0016787">
    <property type="term" value="F:hydrolase activity"/>
    <property type="evidence" value="ECO:0007669"/>
    <property type="project" value="UniProtKB-KW"/>
</dbReference>
<evidence type="ECO:0000256" key="7">
    <source>
        <dbReference type="ARBA" id="ARBA00047989"/>
    </source>
</evidence>
<dbReference type="AlphaFoldDB" id="A0A210QDX9"/>
<comment type="catalytic activity">
    <reaction evidence="9">
        <text>S-methyl-5'-thioadenosine + phosphate = 5-(methylsulfanyl)-alpha-D-ribose 1-phosphate + adenine</text>
        <dbReference type="Rhea" id="RHEA:11852"/>
        <dbReference type="ChEBI" id="CHEBI:16708"/>
        <dbReference type="ChEBI" id="CHEBI:17509"/>
        <dbReference type="ChEBI" id="CHEBI:43474"/>
        <dbReference type="ChEBI" id="CHEBI:58533"/>
        <dbReference type="EC" id="2.4.2.28"/>
    </reaction>
    <physiologicalReaction direction="left-to-right" evidence="9">
        <dbReference type="Rhea" id="RHEA:11853"/>
    </physiologicalReaction>
</comment>
<evidence type="ECO:0000256" key="9">
    <source>
        <dbReference type="ARBA" id="ARBA00049893"/>
    </source>
</evidence>
<dbReference type="InterPro" id="IPR038371">
    <property type="entry name" value="Cu_polyphenol_OxRdtase_sf"/>
</dbReference>
<evidence type="ECO:0000256" key="2">
    <source>
        <dbReference type="ARBA" id="ARBA00007353"/>
    </source>
</evidence>
<comment type="caution">
    <text evidence="10">The sequence shown here is derived from an EMBL/GenBank/DDBJ whole genome shotgun (WGS) entry which is preliminary data.</text>
</comment>
<evidence type="ECO:0000313" key="10">
    <source>
        <dbReference type="EMBL" id="OWF46945.1"/>
    </source>
</evidence>
<evidence type="ECO:0000256" key="3">
    <source>
        <dbReference type="ARBA" id="ARBA00022679"/>
    </source>
</evidence>
<comment type="catalytic activity">
    <reaction evidence="1">
        <text>inosine + phosphate = alpha-D-ribose 1-phosphate + hypoxanthine</text>
        <dbReference type="Rhea" id="RHEA:27646"/>
        <dbReference type="ChEBI" id="CHEBI:17368"/>
        <dbReference type="ChEBI" id="CHEBI:17596"/>
        <dbReference type="ChEBI" id="CHEBI:43474"/>
        <dbReference type="ChEBI" id="CHEBI:57720"/>
        <dbReference type="EC" id="2.4.2.1"/>
    </reaction>
    <physiologicalReaction direction="left-to-right" evidence="1">
        <dbReference type="Rhea" id="RHEA:27647"/>
    </physiologicalReaction>
</comment>
<keyword evidence="3" id="KW-0808">Transferase</keyword>
<dbReference type="InterPro" id="IPR011324">
    <property type="entry name" value="Cytotoxic_necrot_fac-like_cat"/>
</dbReference>
<dbReference type="Pfam" id="PF02578">
    <property type="entry name" value="Cu-oxidase_4"/>
    <property type="match status" value="1"/>
</dbReference>
<evidence type="ECO:0000256" key="8">
    <source>
        <dbReference type="ARBA" id="ARBA00048968"/>
    </source>
</evidence>
<dbReference type="EMBL" id="NEDP02004063">
    <property type="protein sequence ID" value="OWF46945.1"/>
    <property type="molecule type" value="Genomic_DNA"/>
</dbReference>
<evidence type="ECO:0000256" key="6">
    <source>
        <dbReference type="ARBA" id="ARBA00022833"/>
    </source>
</evidence>
<dbReference type="Gene3D" id="3.60.140.10">
    <property type="entry name" value="CNF1/YfiH-like putative cysteine hydrolases"/>
    <property type="match status" value="1"/>
</dbReference>
<dbReference type="PANTHER" id="PTHR30616">
    <property type="entry name" value="UNCHARACTERIZED PROTEIN YFIH"/>
    <property type="match status" value="1"/>
</dbReference>
<gene>
    <name evidence="10" type="ORF">KP79_PYT14921</name>
</gene>
<name>A0A210QDX9_MIZYE</name>
<dbReference type="CDD" id="cd16833">
    <property type="entry name" value="YfiH"/>
    <property type="match status" value="1"/>
</dbReference>
<dbReference type="Proteomes" id="UP000242188">
    <property type="component" value="Unassembled WGS sequence"/>
</dbReference>
<reference evidence="10 11" key="1">
    <citation type="journal article" date="2017" name="Nat. Ecol. Evol.">
        <title>Scallop genome provides insights into evolution of bilaterian karyotype and development.</title>
        <authorList>
            <person name="Wang S."/>
            <person name="Zhang J."/>
            <person name="Jiao W."/>
            <person name="Li J."/>
            <person name="Xun X."/>
            <person name="Sun Y."/>
            <person name="Guo X."/>
            <person name="Huan P."/>
            <person name="Dong B."/>
            <person name="Zhang L."/>
            <person name="Hu X."/>
            <person name="Sun X."/>
            <person name="Wang J."/>
            <person name="Zhao C."/>
            <person name="Wang Y."/>
            <person name="Wang D."/>
            <person name="Huang X."/>
            <person name="Wang R."/>
            <person name="Lv J."/>
            <person name="Li Y."/>
            <person name="Zhang Z."/>
            <person name="Liu B."/>
            <person name="Lu W."/>
            <person name="Hui Y."/>
            <person name="Liang J."/>
            <person name="Zhou Z."/>
            <person name="Hou R."/>
            <person name="Li X."/>
            <person name="Liu Y."/>
            <person name="Li H."/>
            <person name="Ning X."/>
            <person name="Lin Y."/>
            <person name="Zhao L."/>
            <person name="Xing Q."/>
            <person name="Dou J."/>
            <person name="Li Y."/>
            <person name="Mao J."/>
            <person name="Guo H."/>
            <person name="Dou H."/>
            <person name="Li T."/>
            <person name="Mu C."/>
            <person name="Jiang W."/>
            <person name="Fu Q."/>
            <person name="Fu X."/>
            <person name="Miao Y."/>
            <person name="Liu J."/>
            <person name="Yu Q."/>
            <person name="Li R."/>
            <person name="Liao H."/>
            <person name="Li X."/>
            <person name="Kong Y."/>
            <person name="Jiang Z."/>
            <person name="Chourrout D."/>
            <person name="Li R."/>
            <person name="Bao Z."/>
        </authorList>
    </citation>
    <scope>NUCLEOTIDE SEQUENCE [LARGE SCALE GENOMIC DNA]</scope>
    <source>
        <strain evidence="10 11">PY_sf001</strain>
    </source>
</reference>
<keyword evidence="5" id="KW-0378">Hydrolase</keyword>
<comment type="catalytic activity">
    <reaction evidence="7">
        <text>adenosine + H2O + H(+) = inosine + NH4(+)</text>
        <dbReference type="Rhea" id="RHEA:24408"/>
        <dbReference type="ChEBI" id="CHEBI:15377"/>
        <dbReference type="ChEBI" id="CHEBI:15378"/>
        <dbReference type="ChEBI" id="CHEBI:16335"/>
        <dbReference type="ChEBI" id="CHEBI:17596"/>
        <dbReference type="ChEBI" id="CHEBI:28938"/>
        <dbReference type="EC" id="3.5.4.4"/>
    </reaction>
    <physiologicalReaction direction="left-to-right" evidence="7">
        <dbReference type="Rhea" id="RHEA:24409"/>
    </physiologicalReaction>
</comment>
<comment type="similarity">
    <text evidence="2">Belongs to the purine nucleoside phosphorylase YfiH/LACC1 family.</text>
</comment>
<dbReference type="SUPFAM" id="SSF64438">
    <property type="entry name" value="CNF1/YfiH-like putative cysteine hydrolases"/>
    <property type="match status" value="1"/>
</dbReference>
<dbReference type="PANTHER" id="PTHR30616:SF2">
    <property type="entry name" value="PURINE NUCLEOSIDE PHOSPHORYLASE LACC1"/>
    <property type="match status" value="1"/>
</dbReference>
<keyword evidence="11" id="KW-1185">Reference proteome</keyword>
<evidence type="ECO:0000256" key="1">
    <source>
        <dbReference type="ARBA" id="ARBA00000553"/>
    </source>
</evidence>
<dbReference type="GO" id="GO:0005507">
    <property type="term" value="F:copper ion binding"/>
    <property type="evidence" value="ECO:0007669"/>
    <property type="project" value="TreeGrafter"/>
</dbReference>
<organism evidence="10 11">
    <name type="scientific">Mizuhopecten yessoensis</name>
    <name type="common">Japanese scallop</name>
    <name type="synonym">Patinopecten yessoensis</name>
    <dbReference type="NCBI Taxonomy" id="6573"/>
    <lineage>
        <taxon>Eukaryota</taxon>
        <taxon>Metazoa</taxon>
        <taxon>Spiralia</taxon>
        <taxon>Lophotrochozoa</taxon>
        <taxon>Mollusca</taxon>
        <taxon>Bivalvia</taxon>
        <taxon>Autobranchia</taxon>
        <taxon>Pteriomorphia</taxon>
        <taxon>Pectinida</taxon>
        <taxon>Pectinoidea</taxon>
        <taxon>Pectinidae</taxon>
        <taxon>Mizuhopecten</taxon>
    </lineage>
</organism>
<evidence type="ECO:0000313" key="11">
    <source>
        <dbReference type="Proteomes" id="UP000242188"/>
    </source>
</evidence>
<comment type="catalytic activity">
    <reaction evidence="8">
        <text>adenosine + phosphate = alpha-D-ribose 1-phosphate + adenine</text>
        <dbReference type="Rhea" id="RHEA:27642"/>
        <dbReference type="ChEBI" id="CHEBI:16335"/>
        <dbReference type="ChEBI" id="CHEBI:16708"/>
        <dbReference type="ChEBI" id="CHEBI:43474"/>
        <dbReference type="ChEBI" id="CHEBI:57720"/>
        <dbReference type="EC" id="2.4.2.1"/>
    </reaction>
    <physiologicalReaction direction="left-to-right" evidence="8">
        <dbReference type="Rhea" id="RHEA:27643"/>
    </physiologicalReaction>
</comment>
<evidence type="ECO:0000256" key="5">
    <source>
        <dbReference type="ARBA" id="ARBA00022801"/>
    </source>
</evidence>